<dbReference type="AlphaFoldDB" id="A0A6J4RJE8"/>
<feature type="transmembrane region" description="Helical" evidence="1">
    <location>
        <begin position="131"/>
        <end position="153"/>
    </location>
</feature>
<evidence type="ECO:0000259" key="2">
    <source>
        <dbReference type="Pfam" id="PF00174"/>
    </source>
</evidence>
<dbReference type="GO" id="GO:0016491">
    <property type="term" value="F:oxidoreductase activity"/>
    <property type="evidence" value="ECO:0007669"/>
    <property type="project" value="InterPro"/>
</dbReference>
<keyword evidence="1" id="KW-1133">Transmembrane helix</keyword>
<proteinExistence type="predicted"/>
<name>A0A6J4RJE8_9ACTN</name>
<dbReference type="Pfam" id="PF00174">
    <property type="entry name" value="Oxidored_molyb"/>
    <property type="match status" value="1"/>
</dbReference>
<dbReference type="InterPro" id="IPR000572">
    <property type="entry name" value="OxRdtase_Mopterin-bd_dom"/>
</dbReference>
<dbReference type="InterPro" id="IPR008335">
    <property type="entry name" value="Mopterin_OxRdtase_euk"/>
</dbReference>
<sequence>MTLLREQPPPGPTRDSFWKSPVRGPWMTAILGSLLLPLVVIVGFTGFMSHAAYNPDLGSNQVVPREGDLDLLLFDWPTGPTWLYALNQGLHTIVGIVVVPLILAKLWSVFPKLFAWPPVRSPAQALERLSLLLLVGGAAFMWATGLLNMQLYYPWSFNFVVAHYYGSWVFLGALTVHVLTKLRVVRTAYAERGVLKPLMDDVAHTVPEPHNPNGLAPLSPGEPTISRRGVLGLVGAASAGLFLVTAGQSIGGPLRSIAVLAPRGRGAGGSDQGFPVNKTAELAQITPAKVGPDYRLKLTGAASSELTRDQLTRMAQHTETLTIACVEGWTTRQTWTGIRLMDLARMAGIQDGQGMQVISLQEKGTFRQTTLSRDQVMNPKSLLALQVNGEDLSLDHGFPARIIVPAQPGVHNTKWVTELKLVDA</sequence>
<feature type="transmembrane region" description="Helical" evidence="1">
    <location>
        <begin position="159"/>
        <end position="179"/>
    </location>
</feature>
<organism evidence="3">
    <name type="scientific">uncultured Solirubrobacteraceae bacterium</name>
    <dbReference type="NCBI Taxonomy" id="1162706"/>
    <lineage>
        <taxon>Bacteria</taxon>
        <taxon>Bacillati</taxon>
        <taxon>Actinomycetota</taxon>
        <taxon>Thermoleophilia</taxon>
        <taxon>Solirubrobacterales</taxon>
        <taxon>Solirubrobacteraceae</taxon>
        <taxon>environmental samples</taxon>
    </lineage>
</organism>
<gene>
    <name evidence="3" type="ORF">AVDCRST_MAG53-12</name>
</gene>
<dbReference type="CDD" id="cd00321">
    <property type="entry name" value="SO_family_Moco"/>
    <property type="match status" value="1"/>
</dbReference>
<reference evidence="3" key="1">
    <citation type="submission" date="2020-02" db="EMBL/GenBank/DDBJ databases">
        <authorList>
            <person name="Meier V. D."/>
        </authorList>
    </citation>
    <scope>NUCLEOTIDE SEQUENCE</scope>
    <source>
        <strain evidence="3">AVDCRST_MAG53</strain>
    </source>
</reference>
<dbReference type="SUPFAM" id="SSF56524">
    <property type="entry name" value="Oxidoreductase molybdopterin-binding domain"/>
    <property type="match status" value="1"/>
</dbReference>
<keyword evidence="1" id="KW-0812">Transmembrane</keyword>
<evidence type="ECO:0000256" key="1">
    <source>
        <dbReference type="SAM" id="Phobius"/>
    </source>
</evidence>
<feature type="transmembrane region" description="Helical" evidence="1">
    <location>
        <begin position="26"/>
        <end position="48"/>
    </location>
</feature>
<dbReference type="PANTHER" id="PTHR43032:SF2">
    <property type="entry name" value="BLL0505 PROTEIN"/>
    <property type="match status" value="1"/>
</dbReference>
<feature type="transmembrane region" description="Helical" evidence="1">
    <location>
        <begin position="90"/>
        <end position="110"/>
    </location>
</feature>
<accession>A0A6J4RJE8</accession>
<dbReference type="PANTHER" id="PTHR43032">
    <property type="entry name" value="PROTEIN-METHIONINE-SULFOXIDE REDUCTASE"/>
    <property type="match status" value="1"/>
</dbReference>
<dbReference type="PRINTS" id="PR00407">
    <property type="entry name" value="EUMOPTERIN"/>
</dbReference>
<keyword evidence="1" id="KW-0472">Membrane</keyword>
<feature type="domain" description="Oxidoreductase molybdopterin-binding" evidence="2">
    <location>
        <begin position="292"/>
        <end position="423"/>
    </location>
</feature>
<protein>
    <recommendedName>
        <fullName evidence="2">Oxidoreductase molybdopterin-binding domain-containing protein</fullName>
    </recommendedName>
</protein>
<dbReference type="EMBL" id="CADCVR010000002">
    <property type="protein sequence ID" value="CAA9472664.1"/>
    <property type="molecule type" value="Genomic_DNA"/>
</dbReference>
<dbReference type="Gene3D" id="3.90.420.10">
    <property type="entry name" value="Oxidoreductase, molybdopterin-binding domain"/>
    <property type="match status" value="1"/>
</dbReference>
<dbReference type="InterPro" id="IPR036374">
    <property type="entry name" value="OxRdtase_Mopterin-bd_sf"/>
</dbReference>
<evidence type="ECO:0000313" key="3">
    <source>
        <dbReference type="EMBL" id="CAA9472664.1"/>
    </source>
</evidence>